<keyword evidence="2" id="KW-1185">Reference proteome</keyword>
<dbReference type="OrthoDB" id="3697092at2"/>
<evidence type="ECO:0000313" key="1">
    <source>
        <dbReference type="EMBL" id="RIQ36982.1"/>
    </source>
</evidence>
<dbReference type="AlphaFoldDB" id="A0A418KXY5"/>
<name>A0A418KXY5_9ACTN</name>
<protein>
    <submittedName>
        <fullName evidence="1">MerR family transcriptional regulator</fullName>
    </submittedName>
</protein>
<proteinExistence type="predicted"/>
<sequence>MTPKPVATGVAAKAVGVDPTTLMRWWHKGLVTPEYVTPGGHARWDLEKLKEQLRALRQRGE</sequence>
<dbReference type="InterPro" id="IPR009061">
    <property type="entry name" value="DNA-bd_dom_put_sf"/>
</dbReference>
<gene>
    <name evidence="1" type="ORF">DY240_01225</name>
</gene>
<dbReference type="Proteomes" id="UP000284057">
    <property type="component" value="Unassembled WGS sequence"/>
</dbReference>
<reference evidence="1 2" key="1">
    <citation type="submission" date="2018-09" db="EMBL/GenBank/DDBJ databases">
        <title>Isolation, diversity and antifungal activity of actinobacteria from wheat.</title>
        <authorList>
            <person name="Han C."/>
        </authorList>
    </citation>
    <scope>NUCLEOTIDE SEQUENCE [LARGE SCALE GENOMIC DNA]</scope>
    <source>
        <strain evidence="1 2">NEAU-YY265</strain>
    </source>
</reference>
<evidence type="ECO:0000313" key="2">
    <source>
        <dbReference type="Proteomes" id="UP000284057"/>
    </source>
</evidence>
<dbReference type="SUPFAM" id="SSF46955">
    <property type="entry name" value="Putative DNA-binding domain"/>
    <property type="match status" value="1"/>
</dbReference>
<comment type="caution">
    <text evidence="1">The sequence shown here is derived from an EMBL/GenBank/DDBJ whole genome shotgun (WGS) entry which is preliminary data.</text>
</comment>
<accession>A0A418KXY5</accession>
<organism evidence="1 2">
    <name type="scientific">Jiangella rhizosphaerae</name>
    <dbReference type="NCBI Taxonomy" id="2293569"/>
    <lineage>
        <taxon>Bacteria</taxon>
        <taxon>Bacillati</taxon>
        <taxon>Actinomycetota</taxon>
        <taxon>Actinomycetes</taxon>
        <taxon>Jiangellales</taxon>
        <taxon>Jiangellaceae</taxon>
        <taxon>Jiangella</taxon>
    </lineage>
</organism>
<dbReference type="EMBL" id="QUAL01000012">
    <property type="protein sequence ID" value="RIQ36982.1"/>
    <property type="molecule type" value="Genomic_DNA"/>
</dbReference>
<dbReference type="Gene3D" id="1.10.1660.10">
    <property type="match status" value="1"/>
</dbReference>